<dbReference type="AlphaFoldDB" id="A0A7L4ZXH1"/>
<sequence length="67" mass="7925">MPRIQHKDLINGCHLVAKDNPTHTALVVGKFQSPRGEVLYELREEWVPRDFPVRYDLSTIRRYFTLT</sequence>
<organism evidence="1 2">
    <name type="scientific">Hymenobacter busanensis</name>
    <dbReference type="NCBI Taxonomy" id="2607656"/>
    <lineage>
        <taxon>Bacteria</taxon>
        <taxon>Pseudomonadati</taxon>
        <taxon>Bacteroidota</taxon>
        <taxon>Cytophagia</taxon>
        <taxon>Cytophagales</taxon>
        <taxon>Hymenobacteraceae</taxon>
        <taxon>Hymenobacter</taxon>
    </lineage>
</organism>
<gene>
    <name evidence="1" type="ORF">F0P96_10460</name>
</gene>
<accession>A0A7L4ZXH1</accession>
<evidence type="ECO:0000313" key="1">
    <source>
        <dbReference type="EMBL" id="KAA9333382.1"/>
    </source>
</evidence>
<protein>
    <submittedName>
        <fullName evidence="1">Uncharacterized protein</fullName>
    </submittedName>
</protein>
<comment type="caution">
    <text evidence="1">The sequence shown here is derived from an EMBL/GenBank/DDBJ whole genome shotgun (WGS) entry which is preliminary data.</text>
</comment>
<name>A0A7L4ZXH1_9BACT</name>
<keyword evidence="2" id="KW-1185">Reference proteome</keyword>
<dbReference type="EMBL" id="VTWU01000003">
    <property type="protein sequence ID" value="KAA9333382.1"/>
    <property type="molecule type" value="Genomic_DNA"/>
</dbReference>
<evidence type="ECO:0000313" key="2">
    <source>
        <dbReference type="Proteomes" id="UP000326380"/>
    </source>
</evidence>
<dbReference type="RefSeq" id="WP_151078803.1">
    <property type="nucleotide sequence ID" value="NZ_CP047647.1"/>
</dbReference>
<proteinExistence type="predicted"/>
<reference evidence="1 2" key="1">
    <citation type="submission" date="2019-09" db="EMBL/GenBank/DDBJ databases">
        <title>Genome sequence of Hymenobacter sp. M3.</title>
        <authorList>
            <person name="Srinivasan S."/>
        </authorList>
    </citation>
    <scope>NUCLEOTIDE SEQUENCE [LARGE SCALE GENOMIC DNA]</scope>
    <source>
        <strain evidence="1 2">M3</strain>
    </source>
</reference>
<dbReference type="Proteomes" id="UP000326380">
    <property type="component" value="Unassembled WGS sequence"/>
</dbReference>